<sequence>MLTIILVIFTVCLLIVIWRWMRLHNIVIEGIDSSLSTQGSKFGSTDKQLYKGTFNGTFNGRMAIDDQYFYDKLFDDVVYYPNEYENDYNLNDVKVTGWERCKQECPGHCVEYGIGGASYCFSY</sequence>
<gene>
    <name evidence="1" type="ORF">Fadolivirus_1_859</name>
</gene>
<proteinExistence type="predicted"/>
<name>A0A7D3V901_9VIRU</name>
<keyword evidence="2" id="KW-1185">Reference proteome</keyword>
<reference evidence="1 2" key="1">
    <citation type="submission" date="2020-04" db="EMBL/GenBank/DDBJ databases">
        <title>Advantages and limits of metagenomic assembly and binning of a giant virus.</title>
        <authorList>
            <person name="Schulz F."/>
            <person name="Andreani J."/>
            <person name="Francis R."/>
            <person name="Boudjemaa H."/>
            <person name="Bou Khalil J.Y."/>
            <person name="Lee J."/>
            <person name="La Scola B."/>
            <person name="Woyke T."/>
        </authorList>
    </citation>
    <scope>NUCLEOTIDE SEQUENCE [LARGE SCALE GENOMIC DNA]</scope>
    <source>
        <strain evidence="1 2">FV1/VV64</strain>
    </source>
</reference>
<accession>A0A7D3V901</accession>
<protein>
    <submittedName>
        <fullName evidence="1">Uncharacterized protein</fullName>
    </submittedName>
</protein>
<evidence type="ECO:0000313" key="2">
    <source>
        <dbReference type="Proteomes" id="UP001162001"/>
    </source>
</evidence>
<evidence type="ECO:0000313" key="1">
    <source>
        <dbReference type="EMBL" id="QKF94317.1"/>
    </source>
</evidence>
<dbReference type="Proteomes" id="UP001162001">
    <property type="component" value="Segment"/>
</dbReference>
<dbReference type="EMBL" id="MT418680">
    <property type="protein sequence ID" value="QKF94317.1"/>
    <property type="molecule type" value="Genomic_DNA"/>
</dbReference>
<organism evidence="1 2">
    <name type="scientific">Fadolivirus FV1/VV64</name>
    <dbReference type="NCBI Taxonomy" id="3070911"/>
    <lineage>
        <taxon>Viruses</taxon>
        <taxon>Varidnaviria</taxon>
        <taxon>Bamfordvirae</taxon>
        <taxon>Nucleocytoviricota</taxon>
        <taxon>Megaviricetes</taxon>
        <taxon>Imitervirales</taxon>
        <taxon>Mimiviridae</taxon>
        <taxon>Klosneuvirinae</taxon>
        <taxon>Fadolivirus</taxon>
        <taxon>Fadolivirus algeromassiliense</taxon>
    </lineage>
</organism>